<sequence length="77" mass="8914">MNIENEEPKDWEVRDEEVPDKLEKKWTTDENQARQSTFCPKCKQILPGNTYRCHSCGAQIDYDSGLLGKILKWLKGG</sequence>
<name>A0A1G1KQH1_9BACT</name>
<dbReference type="AlphaFoldDB" id="A0A1G1KQH1"/>
<dbReference type="Proteomes" id="UP000178187">
    <property type="component" value="Unassembled WGS sequence"/>
</dbReference>
<evidence type="ECO:0000313" key="2">
    <source>
        <dbReference type="Proteomes" id="UP000178187"/>
    </source>
</evidence>
<accession>A0A1G1KQH1</accession>
<evidence type="ECO:0000313" key="1">
    <source>
        <dbReference type="EMBL" id="OGW95190.1"/>
    </source>
</evidence>
<protein>
    <submittedName>
        <fullName evidence="1">Uncharacterized protein</fullName>
    </submittedName>
</protein>
<proteinExistence type="predicted"/>
<comment type="caution">
    <text evidence="1">The sequence shown here is derived from an EMBL/GenBank/DDBJ whole genome shotgun (WGS) entry which is preliminary data.</text>
</comment>
<reference evidence="1 2" key="1">
    <citation type="journal article" date="2016" name="Nat. Commun.">
        <title>Thousands of microbial genomes shed light on interconnected biogeochemical processes in an aquifer system.</title>
        <authorList>
            <person name="Anantharaman K."/>
            <person name="Brown C.T."/>
            <person name="Hug L.A."/>
            <person name="Sharon I."/>
            <person name="Castelle C.J."/>
            <person name="Probst A.J."/>
            <person name="Thomas B.C."/>
            <person name="Singh A."/>
            <person name="Wilkins M.J."/>
            <person name="Karaoz U."/>
            <person name="Brodie E.L."/>
            <person name="Williams K.H."/>
            <person name="Hubbard S.S."/>
            <person name="Banfield J.F."/>
        </authorList>
    </citation>
    <scope>NUCLEOTIDE SEQUENCE [LARGE SCALE GENOMIC DNA]</scope>
</reference>
<organism evidence="1 2">
    <name type="scientific">Candidatus Danuiimicrobium aquiferis</name>
    <dbReference type="NCBI Taxonomy" id="1801832"/>
    <lineage>
        <taxon>Bacteria</taxon>
        <taxon>Pseudomonadati</taxon>
        <taxon>Candidatus Omnitrophota</taxon>
        <taxon>Candidatus Danuiimicrobium</taxon>
    </lineage>
</organism>
<gene>
    <name evidence="1" type="ORF">A3G33_04475</name>
</gene>
<dbReference type="EMBL" id="MHFR01000068">
    <property type="protein sequence ID" value="OGW95190.1"/>
    <property type="molecule type" value="Genomic_DNA"/>
</dbReference>